<dbReference type="Proteomes" id="UP000189513">
    <property type="component" value="Unassembled WGS sequence"/>
</dbReference>
<evidence type="ECO:0000313" key="2">
    <source>
        <dbReference type="Proteomes" id="UP000189513"/>
    </source>
</evidence>
<organism evidence="1 2">
    <name type="scientific">Cyberlindnera fabianii</name>
    <name type="common">Yeast</name>
    <name type="synonym">Hansenula fabianii</name>
    <dbReference type="NCBI Taxonomy" id="36022"/>
    <lineage>
        <taxon>Eukaryota</taxon>
        <taxon>Fungi</taxon>
        <taxon>Dikarya</taxon>
        <taxon>Ascomycota</taxon>
        <taxon>Saccharomycotina</taxon>
        <taxon>Saccharomycetes</taxon>
        <taxon>Phaffomycetales</taxon>
        <taxon>Phaffomycetaceae</taxon>
        <taxon>Cyberlindnera</taxon>
    </lineage>
</organism>
<accession>A0A1V2L383</accession>
<dbReference type="EMBL" id="MPUK01000010">
    <property type="protein sequence ID" value="ONH65716.1"/>
    <property type="molecule type" value="Genomic_DNA"/>
</dbReference>
<name>A0A1V2L383_CYBFA</name>
<protein>
    <submittedName>
        <fullName evidence="1">Uncharacterized protein</fullName>
    </submittedName>
</protein>
<reference evidence="2" key="1">
    <citation type="journal article" date="2017" name="Genome Announc.">
        <title>Genome sequences of Cyberlindnera fabianii 65, Pichia kudriavzevii 129, and Saccharomyces cerevisiae 131 isolated from fermented masau fruits in Zimbabwe.</title>
        <authorList>
            <person name="van Rijswijck I.M.H."/>
            <person name="Derks M.F.L."/>
            <person name="Abee T."/>
            <person name="de Ridder D."/>
            <person name="Smid E.J."/>
        </authorList>
    </citation>
    <scope>NUCLEOTIDE SEQUENCE [LARGE SCALE GENOMIC DNA]</scope>
    <source>
        <strain evidence="2">65</strain>
    </source>
</reference>
<dbReference type="VEuPathDB" id="FungiDB:BON22_4593"/>
<sequence length="82" mass="8841">MFSTLIARSAATLAGSASATPSHIRVTVNPSTVMSYLGLYAKKVPVIFQWGLVVGGLLSHPFWLKAVVNKAHLNNHTTPPHY</sequence>
<evidence type="ECO:0000313" key="1">
    <source>
        <dbReference type="EMBL" id="ONH65716.1"/>
    </source>
</evidence>
<keyword evidence="2" id="KW-1185">Reference proteome</keyword>
<proteinExistence type="predicted"/>
<gene>
    <name evidence="1" type="ORF">BON22_4593</name>
</gene>
<comment type="caution">
    <text evidence="1">The sequence shown here is derived from an EMBL/GenBank/DDBJ whole genome shotgun (WGS) entry which is preliminary data.</text>
</comment>
<dbReference type="AlphaFoldDB" id="A0A1V2L383"/>